<comment type="caution">
    <text evidence="7">The sequence shown here is derived from an EMBL/GenBank/DDBJ whole genome shotgun (WGS) entry which is preliminary data.</text>
</comment>
<comment type="subunit">
    <text evidence="2">Heterodimer of SbcC and SbcD.</text>
</comment>
<evidence type="ECO:0000256" key="4">
    <source>
        <dbReference type="SAM" id="Coils"/>
    </source>
</evidence>
<evidence type="ECO:0000259" key="6">
    <source>
        <dbReference type="Pfam" id="PF13476"/>
    </source>
</evidence>
<proteinExistence type="inferred from homology"/>
<reference evidence="7" key="1">
    <citation type="journal article" date="2021" name="PeerJ">
        <title>Extensive microbial diversity within the chicken gut microbiome revealed by metagenomics and culture.</title>
        <authorList>
            <person name="Gilroy R."/>
            <person name="Ravi A."/>
            <person name="Getino M."/>
            <person name="Pursley I."/>
            <person name="Horton D.L."/>
            <person name="Alikhan N.F."/>
            <person name="Baker D."/>
            <person name="Gharbi K."/>
            <person name="Hall N."/>
            <person name="Watson M."/>
            <person name="Adriaenssens E.M."/>
            <person name="Foster-Nyarko E."/>
            <person name="Jarju S."/>
            <person name="Secka A."/>
            <person name="Antonio M."/>
            <person name="Oren A."/>
            <person name="Chaudhuri R.R."/>
            <person name="La Ragione R."/>
            <person name="Hildebrand F."/>
            <person name="Pallen M.J."/>
        </authorList>
    </citation>
    <scope>NUCLEOTIDE SEQUENCE</scope>
    <source>
        <strain evidence="7">ChiGjej6B6-1540</strain>
    </source>
</reference>
<accession>A0A9D1UQ08</accession>
<evidence type="ECO:0000256" key="3">
    <source>
        <dbReference type="ARBA" id="ARBA00013368"/>
    </source>
</evidence>
<feature type="coiled-coil region" evidence="4">
    <location>
        <begin position="280"/>
        <end position="379"/>
    </location>
</feature>
<dbReference type="EMBL" id="DXGA01000208">
    <property type="protein sequence ID" value="HIW94771.1"/>
    <property type="molecule type" value="Genomic_DNA"/>
</dbReference>
<dbReference type="SUPFAM" id="SSF52540">
    <property type="entry name" value="P-loop containing nucleoside triphosphate hydrolases"/>
    <property type="match status" value="1"/>
</dbReference>
<dbReference type="Pfam" id="PF13476">
    <property type="entry name" value="AAA_23"/>
    <property type="match status" value="1"/>
</dbReference>
<dbReference type="AlphaFoldDB" id="A0A9D1UQ08"/>
<gene>
    <name evidence="7" type="ORF">H9868_09590</name>
</gene>
<name>A0A9D1UQ08_9FIRM</name>
<evidence type="ECO:0000313" key="8">
    <source>
        <dbReference type="Proteomes" id="UP000824192"/>
    </source>
</evidence>
<dbReference type="Proteomes" id="UP000824192">
    <property type="component" value="Unassembled WGS sequence"/>
</dbReference>
<protein>
    <recommendedName>
        <fullName evidence="3">Nuclease SbcCD subunit C</fullName>
    </recommendedName>
</protein>
<dbReference type="PANTHER" id="PTHR32114">
    <property type="entry name" value="ABC TRANSPORTER ABCH.3"/>
    <property type="match status" value="1"/>
</dbReference>
<organism evidence="7 8">
    <name type="scientific">Candidatus Flavonifractor merdipullorum</name>
    <dbReference type="NCBI Taxonomy" id="2838590"/>
    <lineage>
        <taxon>Bacteria</taxon>
        <taxon>Bacillati</taxon>
        <taxon>Bacillota</taxon>
        <taxon>Clostridia</taxon>
        <taxon>Eubacteriales</taxon>
        <taxon>Oscillospiraceae</taxon>
        <taxon>Flavonifractor</taxon>
    </lineage>
</organism>
<dbReference type="GO" id="GO:0006302">
    <property type="term" value="P:double-strand break repair"/>
    <property type="evidence" value="ECO:0007669"/>
    <property type="project" value="InterPro"/>
</dbReference>
<feature type="domain" description="Rad50/SbcC-type AAA" evidence="6">
    <location>
        <begin position="5"/>
        <end position="221"/>
    </location>
</feature>
<keyword evidence="4" id="KW-0175">Coiled coil</keyword>
<evidence type="ECO:0000313" key="7">
    <source>
        <dbReference type="EMBL" id="HIW94771.1"/>
    </source>
</evidence>
<feature type="coiled-coil region" evidence="4">
    <location>
        <begin position="753"/>
        <end position="801"/>
    </location>
</feature>
<feature type="region of interest" description="Disordered" evidence="5">
    <location>
        <begin position="551"/>
        <end position="598"/>
    </location>
</feature>
<comment type="similarity">
    <text evidence="1">Belongs to the SMC family. SbcC subfamily.</text>
</comment>
<sequence length="1097" mass="122044">MRPLKLTLSAFGPYSKCTVLELERLGRRGLYLITGDTGAGKTTIFDAITYALYGEPSGENRDASMLRSKYADPDTPTFVELVFSCGPQRYTVRRSPDYERPAKRGGGTTLQRAEAQLTYPDGRPVTKTREVTAAVTEIIGLNRDQFTRIAMIAQGDFLKLLLATTDERKAIFRQLFQTGYYQLLQDNLKLEASGLREDCEQARASVKQYISGLLYPEDDLKAPLLRQAMEGALPFQETVLLMEELLEQDRKKDDQLAQELSGVDRKLEEVNTRIGQAAELEKTRNSLRQARQERAALEPELARCRALLAKAEEDAPRRQAVEQALSALETELPRYEELTQARSELGQTEKLKTKAEQQLEALRQEKSTLTASLTQQKEARAALSGAGEAREKLRQEDDALRRRQETFQQAEDDLARWRDCLEEIRQAEKGYQALRQQQQETKLLSEKTHAALQEKKDSLTLHANDEAQREKILNQRAQTLDRKADVERLHTAAASYQTLCRQVEEAQDAYRAASRTAGQKDQIYRALHQAFLDEQAGILAATLEEGQPCPVCGSPTHPHPAQLSSHAPTKEDVDQARQEAERAQQAANAASVRAGSLNSTAEDRAAQLLDQMAQYVEHPALETAADQLDQARQQAETALSLLDAQLQEIQKAIAEKQHLTREIQQLEEKAQSLSQSLERIQEQISQAEGAQGQRKGQLFQLEEKLNAQVETLLGGCMLEEAADVLTARRCQLDLDRVMLDRSIAQAEEQLSHRNALDEAIPTAEETLRKLEETISHHREEVVGSQSRREALQSQIARLEGQLTYPNAQQATARRDALLAEKEQGAKALQNAQDAFNACQNAAATLDGTITKLSGLTEGAAPIDLSAETVRRQDLVERQATLRKARQQVQTRLAANTAAHKNSTEKAAHLSALEERLQWVAALSDTANGKLAGKEKIMLETYIQMTFFDRIIRRANLRFLVMSGGQYELKRRTAAGNNRSQSGLELDVIDHYNGSERSVKSLSGGESFMASLSLALGLSDEVQSSAGGIRLEAMFVDEGFGSLDEEALQQAIQALARLTEGDRLVGIISHVSELKSRIDKQIVVTKDRQGGSKVEIQG</sequence>
<dbReference type="InterPro" id="IPR027417">
    <property type="entry name" value="P-loop_NTPase"/>
</dbReference>
<feature type="compositionally biased region" description="Basic and acidic residues" evidence="5">
    <location>
        <begin position="568"/>
        <end position="582"/>
    </location>
</feature>
<dbReference type="Pfam" id="PF13558">
    <property type="entry name" value="SbcC_Walker_B"/>
    <property type="match status" value="1"/>
</dbReference>
<dbReference type="InterPro" id="IPR038729">
    <property type="entry name" value="Rad50/SbcC_AAA"/>
</dbReference>
<dbReference type="Gene3D" id="3.40.50.300">
    <property type="entry name" value="P-loop containing nucleotide triphosphate hydrolases"/>
    <property type="match status" value="2"/>
</dbReference>
<dbReference type="PANTHER" id="PTHR32114:SF2">
    <property type="entry name" value="ABC TRANSPORTER ABCH.3"/>
    <property type="match status" value="1"/>
</dbReference>
<feature type="coiled-coil region" evidence="4">
    <location>
        <begin position="621"/>
        <end position="690"/>
    </location>
</feature>
<evidence type="ECO:0000256" key="2">
    <source>
        <dbReference type="ARBA" id="ARBA00011322"/>
    </source>
</evidence>
<evidence type="ECO:0000256" key="5">
    <source>
        <dbReference type="SAM" id="MobiDB-lite"/>
    </source>
</evidence>
<evidence type="ECO:0000256" key="1">
    <source>
        <dbReference type="ARBA" id="ARBA00006930"/>
    </source>
</evidence>
<dbReference type="GO" id="GO:0016887">
    <property type="term" value="F:ATP hydrolysis activity"/>
    <property type="evidence" value="ECO:0007669"/>
    <property type="project" value="InterPro"/>
</dbReference>
<reference evidence="7" key="2">
    <citation type="submission" date="2021-04" db="EMBL/GenBank/DDBJ databases">
        <authorList>
            <person name="Gilroy R."/>
        </authorList>
    </citation>
    <scope>NUCLEOTIDE SEQUENCE</scope>
    <source>
        <strain evidence="7">ChiGjej6B6-1540</strain>
    </source>
</reference>